<evidence type="ECO:0000256" key="5">
    <source>
        <dbReference type="ARBA" id="ARBA00023284"/>
    </source>
</evidence>
<evidence type="ECO:0000313" key="11">
    <source>
        <dbReference type="Proteomes" id="UP000249363"/>
    </source>
</evidence>
<dbReference type="InterPro" id="IPR011767">
    <property type="entry name" value="GLR_AS"/>
</dbReference>
<dbReference type="GO" id="GO:0015038">
    <property type="term" value="F:glutathione disulfide oxidoreductase activity"/>
    <property type="evidence" value="ECO:0007669"/>
    <property type="project" value="TreeGrafter"/>
</dbReference>
<dbReference type="SUPFAM" id="SSF52833">
    <property type="entry name" value="Thioredoxin-like"/>
    <property type="match status" value="1"/>
</dbReference>
<name>A0A364KLI8_TALAM</name>
<feature type="region of interest" description="Disordered" evidence="8">
    <location>
        <begin position="143"/>
        <end position="442"/>
    </location>
</feature>
<feature type="compositionally biased region" description="Basic and acidic residues" evidence="8">
    <location>
        <begin position="207"/>
        <end position="220"/>
    </location>
</feature>
<evidence type="ECO:0000256" key="2">
    <source>
        <dbReference type="ARBA" id="ARBA00022448"/>
    </source>
</evidence>
<organism evidence="10 11">
    <name type="scientific">Talaromyces amestolkiae</name>
    <dbReference type="NCBI Taxonomy" id="1196081"/>
    <lineage>
        <taxon>Eukaryota</taxon>
        <taxon>Fungi</taxon>
        <taxon>Dikarya</taxon>
        <taxon>Ascomycota</taxon>
        <taxon>Pezizomycotina</taxon>
        <taxon>Eurotiomycetes</taxon>
        <taxon>Eurotiomycetidae</taxon>
        <taxon>Eurotiales</taxon>
        <taxon>Trichocomaceae</taxon>
        <taxon>Talaromyces</taxon>
        <taxon>Talaromyces sect. Talaromyces</taxon>
    </lineage>
</organism>
<dbReference type="PROSITE" id="PS00195">
    <property type="entry name" value="GLUTAREDOXIN_1"/>
    <property type="match status" value="1"/>
</dbReference>
<dbReference type="InterPro" id="IPR014025">
    <property type="entry name" value="Glutaredoxin_subgr"/>
</dbReference>
<dbReference type="CDD" id="cd03419">
    <property type="entry name" value="GRX_GRXh_1_2_like"/>
    <property type="match status" value="1"/>
</dbReference>
<keyword evidence="11" id="KW-1185">Reference proteome</keyword>
<dbReference type="AlphaFoldDB" id="A0A364KLI8"/>
<comment type="catalytic activity">
    <reaction evidence="1">
        <text>2 glutathione + H2O2 = glutathione disulfide + 2 H2O</text>
        <dbReference type="Rhea" id="RHEA:16833"/>
        <dbReference type="ChEBI" id="CHEBI:15377"/>
        <dbReference type="ChEBI" id="CHEBI:16240"/>
        <dbReference type="ChEBI" id="CHEBI:57925"/>
        <dbReference type="ChEBI" id="CHEBI:58297"/>
        <dbReference type="EC" id="1.11.1.9"/>
    </reaction>
</comment>
<dbReference type="InterPro" id="IPR036249">
    <property type="entry name" value="Thioredoxin-like_sf"/>
</dbReference>
<comment type="catalytic activity">
    <reaction evidence="7">
        <text>RX + glutathione = an S-substituted glutathione + a halide anion + H(+)</text>
        <dbReference type="Rhea" id="RHEA:16437"/>
        <dbReference type="ChEBI" id="CHEBI:15378"/>
        <dbReference type="ChEBI" id="CHEBI:16042"/>
        <dbReference type="ChEBI" id="CHEBI:17792"/>
        <dbReference type="ChEBI" id="CHEBI:57925"/>
        <dbReference type="ChEBI" id="CHEBI:90779"/>
        <dbReference type="EC" id="2.5.1.18"/>
    </reaction>
</comment>
<comment type="caution">
    <text evidence="10">The sequence shown here is derived from an EMBL/GenBank/DDBJ whole genome shotgun (WGS) entry which is preliminary data.</text>
</comment>
<evidence type="ECO:0000256" key="1">
    <source>
        <dbReference type="ARBA" id="ARBA00000217"/>
    </source>
</evidence>
<feature type="domain" description="Glutaredoxin" evidence="9">
    <location>
        <begin position="553"/>
        <end position="615"/>
    </location>
</feature>
<feature type="region of interest" description="Disordered" evidence="8">
    <location>
        <begin position="31"/>
        <end position="121"/>
    </location>
</feature>
<feature type="compositionally biased region" description="Polar residues" evidence="8">
    <location>
        <begin position="329"/>
        <end position="359"/>
    </location>
</feature>
<protein>
    <recommendedName>
        <fullName evidence="9">Glutaredoxin domain-containing protein</fullName>
    </recommendedName>
</protein>
<evidence type="ECO:0000256" key="8">
    <source>
        <dbReference type="SAM" id="MobiDB-lite"/>
    </source>
</evidence>
<dbReference type="GO" id="GO:0034599">
    <property type="term" value="P:cellular response to oxidative stress"/>
    <property type="evidence" value="ECO:0007669"/>
    <property type="project" value="TreeGrafter"/>
</dbReference>
<dbReference type="OrthoDB" id="418495at2759"/>
<evidence type="ECO:0000256" key="7">
    <source>
        <dbReference type="ARBA" id="ARBA00047960"/>
    </source>
</evidence>
<feature type="region of interest" description="Disordered" evidence="8">
    <location>
        <begin position="1"/>
        <end position="20"/>
    </location>
</feature>
<evidence type="ECO:0000259" key="9">
    <source>
        <dbReference type="Pfam" id="PF00462"/>
    </source>
</evidence>
<keyword evidence="2" id="KW-0813">Transport</keyword>
<dbReference type="PANTHER" id="PTHR45694:SF18">
    <property type="entry name" value="GLUTAREDOXIN-1-RELATED"/>
    <property type="match status" value="1"/>
</dbReference>
<evidence type="ECO:0000256" key="3">
    <source>
        <dbReference type="ARBA" id="ARBA00022982"/>
    </source>
</evidence>
<feature type="compositionally biased region" description="Low complexity" evidence="8">
    <location>
        <begin position="65"/>
        <end position="77"/>
    </location>
</feature>
<dbReference type="InterPro" id="IPR011899">
    <property type="entry name" value="Glutaredoxin_euk/vir"/>
</dbReference>
<keyword evidence="3" id="KW-0249">Electron transport</keyword>
<dbReference type="GO" id="GO:0004364">
    <property type="term" value="F:glutathione transferase activity"/>
    <property type="evidence" value="ECO:0007669"/>
    <property type="project" value="UniProtKB-EC"/>
</dbReference>
<dbReference type="PRINTS" id="PR00160">
    <property type="entry name" value="GLUTAREDOXIN"/>
</dbReference>
<dbReference type="NCBIfam" id="TIGR02180">
    <property type="entry name" value="GRX_euk"/>
    <property type="match status" value="1"/>
</dbReference>
<dbReference type="PROSITE" id="PS51354">
    <property type="entry name" value="GLUTAREDOXIN_2"/>
    <property type="match status" value="1"/>
</dbReference>
<dbReference type="GO" id="GO:0005634">
    <property type="term" value="C:nucleus"/>
    <property type="evidence" value="ECO:0007669"/>
    <property type="project" value="TreeGrafter"/>
</dbReference>
<dbReference type="Proteomes" id="UP000249363">
    <property type="component" value="Unassembled WGS sequence"/>
</dbReference>
<keyword evidence="5" id="KW-0676">Redox-active center</keyword>
<feature type="compositionally biased region" description="Basic and acidic residues" evidence="8">
    <location>
        <begin position="424"/>
        <end position="442"/>
    </location>
</feature>
<feature type="compositionally biased region" description="Polar residues" evidence="8">
    <location>
        <begin position="39"/>
        <end position="51"/>
    </location>
</feature>
<feature type="compositionally biased region" description="Pro residues" evidence="8">
    <location>
        <begin position="482"/>
        <end position="492"/>
    </location>
</feature>
<evidence type="ECO:0000256" key="4">
    <source>
        <dbReference type="ARBA" id="ARBA00023157"/>
    </source>
</evidence>
<feature type="region of interest" description="Disordered" evidence="8">
    <location>
        <begin position="464"/>
        <end position="502"/>
    </location>
</feature>
<dbReference type="GO" id="GO:0005737">
    <property type="term" value="C:cytoplasm"/>
    <property type="evidence" value="ECO:0007669"/>
    <property type="project" value="TreeGrafter"/>
</dbReference>
<reference evidence="10 11" key="1">
    <citation type="journal article" date="2017" name="Biotechnol. Biofuels">
        <title>Differential beta-glucosidase expression as a function of carbon source availability in Talaromyces amestolkiae: a genomic and proteomic approach.</title>
        <authorList>
            <person name="de Eugenio L.I."/>
            <person name="Mendez-Liter J.A."/>
            <person name="Nieto-Dominguez M."/>
            <person name="Alonso L."/>
            <person name="Gil-Munoz J."/>
            <person name="Barriuso J."/>
            <person name="Prieto A."/>
            <person name="Martinez M.J."/>
        </authorList>
    </citation>
    <scope>NUCLEOTIDE SEQUENCE [LARGE SCALE GENOMIC DNA]</scope>
    <source>
        <strain evidence="10 11">CIB</strain>
    </source>
</reference>
<feature type="compositionally biased region" description="Polar residues" evidence="8">
    <location>
        <begin position="269"/>
        <end position="279"/>
    </location>
</feature>
<dbReference type="Gene3D" id="3.40.30.10">
    <property type="entry name" value="Glutaredoxin"/>
    <property type="match status" value="1"/>
</dbReference>
<dbReference type="GeneID" id="63789626"/>
<evidence type="ECO:0000256" key="6">
    <source>
        <dbReference type="ARBA" id="ARBA00035808"/>
    </source>
</evidence>
<dbReference type="GO" id="GO:0004602">
    <property type="term" value="F:glutathione peroxidase activity"/>
    <property type="evidence" value="ECO:0007669"/>
    <property type="project" value="UniProtKB-EC"/>
</dbReference>
<dbReference type="FunFam" id="3.40.30.10:FF:000026">
    <property type="entry name" value="Glutaredoxin 2"/>
    <property type="match status" value="1"/>
</dbReference>
<feature type="compositionally biased region" description="Polar residues" evidence="8">
    <location>
        <begin position="310"/>
        <end position="322"/>
    </location>
</feature>
<dbReference type="PANTHER" id="PTHR45694">
    <property type="entry name" value="GLUTAREDOXIN 2"/>
    <property type="match status" value="1"/>
</dbReference>
<comment type="catalytic activity">
    <reaction evidence="6">
        <text>1-chloro-2,4-dinitrobenzene + glutathione = 2,4-dinitrophenyl-S-glutathione + chloride + H(+)</text>
        <dbReference type="Rhea" id="RHEA:51220"/>
        <dbReference type="ChEBI" id="CHEBI:15378"/>
        <dbReference type="ChEBI" id="CHEBI:17996"/>
        <dbReference type="ChEBI" id="CHEBI:34718"/>
        <dbReference type="ChEBI" id="CHEBI:57925"/>
        <dbReference type="ChEBI" id="CHEBI:133977"/>
        <dbReference type="EC" id="2.5.1.18"/>
    </reaction>
</comment>
<dbReference type="RefSeq" id="XP_040728914.1">
    <property type="nucleotide sequence ID" value="XM_040876418.1"/>
</dbReference>
<accession>A0A364KLI8</accession>
<dbReference type="Pfam" id="PF00462">
    <property type="entry name" value="Glutaredoxin"/>
    <property type="match status" value="1"/>
</dbReference>
<proteinExistence type="predicted"/>
<gene>
    <name evidence="10" type="ORF">BHQ10_000409</name>
</gene>
<dbReference type="EMBL" id="MIKG01000001">
    <property type="protein sequence ID" value="RAO64397.1"/>
    <property type="molecule type" value="Genomic_DNA"/>
</dbReference>
<dbReference type="InterPro" id="IPR002109">
    <property type="entry name" value="Glutaredoxin"/>
</dbReference>
<evidence type="ECO:0000313" key="10">
    <source>
        <dbReference type="EMBL" id="RAO64397.1"/>
    </source>
</evidence>
<sequence>MAGTATAISSTDALTSPPNLTTAWDLAVPLGSEADTITPKRTSNESSSLYNKPNYRHRTPNGNPRSRTSSQTGSRRGSNAHDTYGREIGPMTKEMADSYSNGHVWKGDQPGKASVDTDGPPNDDNWIHRDKLARIESQELQQAAMRIQRQVRTGSKSSSMRGRSHDTQSLNGTVATPPEQTESWPGLQRQQLESPIPFEDSDEQEIESERVNWDLRRPEEIAASSFEGNDDASSKFYKSPALKKSSSRIPVLASSPHQASDSNDRESSNQRIRTRTVSSGDEDGVSHIPSRRASESAVIDTPEASPEPGYSTTPPLSTSRPNSRGGMLSQVQSSPTKKAPTKGTSTARKSSAPPNNRKPSASVKPRATSGSSTKDRPVTRSGDNRPSTSANRPEGDPPWLATMYKPDPRLPPDQQMLPTHAKKMQQEQWEKEGKTPTAYDREFAPLAVRPDEPVSVPTTEMKNEAATTDGDNLAADSGSPWPLQPPRSPEPTRPGTSGTNYRRRISPSIKSIQPTISALFSRLFGSLAARPISPGTMSAAKIKAQSIIDENKVVVFSKSYCPYCKSTKSLLTGLGAPYYVLELDQVDDGAAIQDALEEITSQRSVPNIFINKEHIGGNSDLQARKNELPQLLKDAGAL</sequence>
<keyword evidence="4" id="KW-1015">Disulfide bond</keyword>
<feature type="compositionally biased region" description="Polar residues" evidence="8">
    <location>
        <begin position="150"/>
        <end position="193"/>
    </location>
</feature>
<dbReference type="STRING" id="1196081.A0A364KLI8"/>